<name>A0A397HSC2_ASPTH</name>
<protein>
    <submittedName>
        <fullName evidence="2">Uncharacterized protein</fullName>
    </submittedName>
</protein>
<evidence type="ECO:0000313" key="2">
    <source>
        <dbReference type="EMBL" id="RHZ63420.1"/>
    </source>
</evidence>
<dbReference type="Proteomes" id="UP000215305">
    <property type="component" value="Unassembled WGS sequence"/>
</dbReference>
<feature type="chain" id="PRO_5017262520" evidence="1">
    <location>
        <begin position="23"/>
        <end position="249"/>
    </location>
</feature>
<accession>A0A397HSC2</accession>
<dbReference type="STRING" id="41047.A0A397HSC2"/>
<proteinExistence type="predicted"/>
<organism evidence="2 3">
    <name type="scientific">Aspergillus thermomutatus</name>
    <name type="common">Neosartorya pseudofischeri</name>
    <dbReference type="NCBI Taxonomy" id="41047"/>
    <lineage>
        <taxon>Eukaryota</taxon>
        <taxon>Fungi</taxon>
        <taxon>Dikarya</taxon>
        <taxon>Ascomycota</taxon>
        <taxon>Pezizomycotina</taxon>
        <taxon>Eurotiomycetes</taxon>
        <taxon>Eurotiomycetidae</taxon>
        <taxon>Eurotiales</taxon>
        <taxon>Aspergillaceae</taxon>
        <taxon>Aspergillus</taxon>
        <taxon>Aspergillus subgen. Fumigati</taxon>
    </lineage>
</organism>
<dbReference type="GeneID" id="38125580"/>
<dbReference type="RefSeq" id="XP_026617123.1">
    <property type="nucleotide sequence ID" value="XM_026757225.1"/>
</dbReference>
<dbReference type="EMBL" id="NKHU02000029">
    <property type="protein sequence ID" value="RHZ63420.1"/>
    <property type="molecule type" value="Genomic_DNA"/>
</dbReference>
<gene>
    <name evidence="2" type="ORF">CDV56_103606</name>
</gene>
<comment type="caution">
    <text evidence="2">The sequence shown here is derived from an EMBL/GenBank/DDBJ whole genome shotgun (WGS) entry which is preliminary data.</text>
</comment>
<keyword evidence="3" id="KW-1185">Reference proteome</keyword>
<evidence type="ECO:0000256" key="1">
    <source>
        <dbReference type="SAM" id="SignalP"/>
    </source>
</evidence>
<keyword evidence="1" id="KW-0732">Signal</keyword>
<dbReference type="VEuPathDB" id="FungiDB:CDV56_103606"/>
<feature type="signal peptide" evidence="1">
    <location>
        <begin position="1"/>
        <end position="22"/>
    </location>
</feature>
<reference evidence="2" key="1">
    <citation type="submission" date="2018-08" db="EMBL/GenBank/DDBJ databases">
        <title>Draft genome sequence of azole-resistant Aspergillus thermomutatus (Neosartorya pseudofischeri) strain HMR AF 39, isolated from a human nasal aspirate.</title>
        <authorList>
            <person name="Parent-Michaud M."/>
            <person name="Dufresne P.J."/>
            <person name="Fournier E."/>
            <person name="Martineau C."/>
            <person name="Moreira S."/>
            <person name="Perkins V."/>
            <person name="De Repentigny L."/>
            <person name="Dufresne S.F."/>
        </authorList>
    </citation>
    <scope>NUCLEOTIDE SEQUENCE [LARGE SCALE GENOMIC DNA]</scope>
    <source>
        <strain evidence="2">HMR AF 39</strain>
    </source>
</reference>
<dbReference type="OrthoDB" id="4770059at2759"/>
<evidence type="ECO:0000313" key="3">
    <source>
        <dbReference type="Proteomes" id="UP000215305"/>
    </source>
</evidence>
<dbReference type="AlphaFoldDB" id="A0A397HSC2"/>
<sequence>MFSTKQLFYLIVLLLCLEDVQSYDSRITLDTTRTNAGPLTTPFVPPSSCFDVHTRLYLNWPRLEIGCQGPYGNDCCPDNWRANVYYSPGVCPSGYYGCTLPTSKQRQETTNLCCPEHFDCAGQHLCTRPLNNRQIITYVDSTVSTQATAYAVTATPIQIRFRAAESTIVPVPTDSLKLPRGYLLTREKVGIGIGVPVAVALLTMVVWGLDLGLPPPYPGVDNGRSTNEARYGSRRKRFWIFRWQERIPQ</sequence>